<proteinExistence type="inferred from homology"/>
<organism evidence="6 7">
    <name type="scientific">Lachnellula willkommii</name>
    <dbReference type="NCBI Taxonomy" id="215461"/>
    <lineage>
        <taxon>Eukaryota</taxon>
        <taxon>Fungi</taxon>
        <taxon>Dikarya</taxon>
        <taxon>Ascomycota</taxon>
        <taxon>Pezizomycotina</taxon>
        <taxon>Leotiomycetes</taxon>
        <taxon>Helotiales</taxon>
        <taxon>Lachnaceae</taxon>
        <taxon>Lachnellula</taxon>
    </lineage>
</organism>
<dbReference type="Gene3D" id="3.90.1150.10">
    <property type="entry name" value="Aspartate Aminotransferase, domain 1"/>
    <property type="match status" value="1"/>
</dbReference>
<evidence type="ECO:0000256" key="4">
    <source>
        <dbReference type="ARBA" id="ARBA00022898"/>
    </source>
</evidence>
<evidence type="ECO:0000256" key="5">
    <source>
        <dbReference type="RuleBase" id="RU362118"/>
    </source>
</evidence>
<dbReference type="InterPro" id="IPR006235">
    <property type="entry name" value="OAc-hSer/O-AcSer_sulfhydrylase"/>
</dbReference>
<comment type="similarity">
    <text evidence="2 5">Belongs to the trans-sulfuration enzymes family.</text>
</comment>
<dbReference type="Gene3D" id="3.40.640.10">
    <property type="entry name" value="Type I PLP-dependent aspartate aminotransferase-like (Major domain)"/>
    <property type="match status" value="1"/>
</dbReference>
<dbReference type="InterPro" id="IPR015421">
    <property type="entry name" value="PyrdxlP-dep_Trfase_major"/>
</dbReference>
<dbReference type="Pfam" id="PF01053">
    <property type="entry name" value="Cys_Met_Meta_PP"/>
    <property type="match status" value="1"/>
</dbReference>
<comment type="cofactor">
    <cofactor evidence="1 5">
        <name>pyridoxal 5'-phosphate</name>
        <dbReference type="ChEBI" id="CHEBI:597326"/>
    </cofactor>
</comment>
<dbReference type="GO" id="GO:0003961">
    <property type="term" value="F:O-acetylhomoserine aminocarboxypropyltransferase activity"/>
    <property type="evidence" value="ECO:0007669"/>
    <property type="project" value="TreeGrafter"/>
</dbReference>
<dbReference type="PANTHER" id="PTHR43797">
    <property type="entry name" value="HOMOCYSTEINE/CYSTEINE SYNTHASE"/>
    <property type="match status" value="1"/>
</dbReference>
<name>A0A559M496_9HELO</name>
<dbReference type="PIRSF" id="PIRSF001434">
    <property type="entry name" value="CGS"/>
    <property type="match status" value="1"/>
</dbReference>
<evidence type="ECO:0000256" key="2">
    <source>
        <dbReference type="ARBA" id="ARBA00009077"/>
    </source>
</evidence>
<keyword evidence="7" id="KW-1185">Reference proteome</keyword>
<gene>
    <name evidence="6" type="primary">cysD_0</name>
    <name evidence="6" type="ORF">LAWI1_G004443</name>
</gene>
<protein>
    <submittedName>
        <fullName evidence="6">Homocysteine synthase</fullName>
    </submittedName>
</protein>
<keyword evidence="4 5" id="KW-0663">Pyridoxal phosphate</keyword>
<dbReference type="GO" id="GO:0071269">
    <property type="term" value="P:L-homocysteine biosynthetic process"/>
    <property type="evidence" value="ECO:0007669"/>
    <property type="project" value="TreeGrafter"/>
</dbReference>
<evidence type="ECO:0000256" key="1">
    <source>
        <dbReference type="ARBA" id="ARBA00001933"/>
    </source>
</evidence>
<dbReference type="Proteomes" id="UP000315522">
    <property type="component" value="Unassembled WGS sequence"/>
</dbReference>
<dbReference type="InterPro" id="IPR015424">
    <property type="entry name" value="PyrdxlP-dep_Trfase"/>
</dbReference>
<reference evidence="6 7" key="1">
    <citation type="submission" date="2018-05" db="EMBL/GenBank/DDBJ databases">
        <title>Genome sequencing and assembly of the regulated plant pathogen Lachnellula willkommii and related sister species for the development of diagnostic species identification markers.</title>
        <authorList>
            <person name="Giroux E."/>
            <person name="Bilodeau G."/>
        </authorList>
    </citation>
    <scope>NUCLEOTIDE SEQUENCE [LARGE SCALE GENOMIC DNA]</scope>
    <source>
        <strain evidence="6 7">CBS 172.35</strain>
    </source>
</reference>
<dbReference type="PANTHER" id="PTHR43797:SF2">
    <property type="entry name" value="HOMOCYSTEINE_CYSTEINE SYNTHASE"/>
    <property type="match status" value="1"/>
</dbReference>
<dbReference type="SUPFAM" id="SSF53383">
    <property type="entry name" value="PLP-dependent transferases"/>
    <property type="match status" value="1"/>
</dbReference>
<evidence type="ECO:0000256" key="3">
    <source>
        <dbReference type="ARBA" id="ARBA00022679"/>
    </source>
</evidence>
<dbReference type="EMBL" id="QGML01002163">
    <property type="protein sequence ID" value="TVY87780.1"/>
    <property type="molecule type" value="Genomic_DNA"/>
</dbReference>
<sequence>MAEQNLPKDPEPEQSSFHFETSGVHAGLNRSDNGVQNTPIYASTSFVFDNSAHGAAIFGMTADAFCYSRIANPTVDVFEKRTAALENGAAALAAASGQAALFMAITALAQAGSNIVVASQVCDSSRNVFRYRLPALGITVRFVESGDVELVGRAIDGDTKGVFVESISSTDLLVSDIAALATVAHEAGVPLIVDNTAGAAGFLLRPIDHGADIIVESAAEWLSISGSNAAGIVIDSGNFDWEKNQSRFPQFFERAPGFHGLKLWEKFGHLVFISFARIAVLRDMGPCLNPFEAFQLLAGLETLSVRLERISSNAARLAAWLELDERVGVVRYPGLESNASYSLSKKYCQRGYGGLLSIKLKTAKEPVWTKSKVISLGGRTIIVKSKGIHQDQRQEESIYISVGLENIDDIISDFQEVLASVKQN</sequence>
<dbReference type="AlphaFoldDB" id="A0A559M496"/>
<dbReference type="GO" id="GO:0006535">
    <property type="term" value="P:cysteine biosynthetic process from serine"/>
    <property type="evidence" value="ECO:0007669"/>
    <property type="project" value="TreeGrafter"/>
</dbReference>
<dbReference type="FunFam" id="3.40.640.10:FF:000035">
    <property type="entry name" value="O-succinylhomoserine sulfhydrylase"/>
    <property type="match status" value="1"/>
</dbReference>
<evidence type="ECO:0000313" key="6">
    <source>
        <dbReference type="EMBL" id="TVY87780.1"/>
    </source>
</evidence>
<dbReference type="GO" id="GO:0019346">
    <property type="term" value="P:transsulfuration"/>
    <property type="evidence" value="ECO:0007669"/>
    <property type="project" value="InterPro"/>
</dbReference>
<evidence type="ECO:0000313" key="7">
    <source>
        <dbReference type="Proteomes" id="UP000315522"/>
    </source>
</evidence>
<keyword evidence="3" id="KW-0808">Transferase</keyword>
<comment type="caution">
    <text evidence="6">The sequence shown here is derived from an EMBL/GenBank/DDBJ whole genome shotgun (WGS) entry which is preliminary data.</text>
</comment>
<dbReference type="InterPro" id="IPR015422">
    <property type="entry name" value="PyrdxlP-dep_Trfase_small"/>
</dbReference>
<accession>A0A559M496</accession>
<dbReference type="InterPro" id="IPR000277">
    <property type="entry name" value="Cys/Met-Metab_PyrdxlP-dep_enz"/>
</dbReference>
<dbReference type="GO" id="GO:0004124">
    <property type="term" value="F:cysteine synthase activity"/>
    <property type="evidence" value="ECO:0007669"/>
    <property type="project" value="TreeGrafter"/>
</dbReference>
<dbReference type="GO" id="GO:0005737">
    <property type="term" value="C:cytoplasm"/>
    <property type="evidence" value="ECO:0007669"/>
    <property type="project" value="TreeGrafter"/>
</dbReference>
<dbReference type="GO" id="GO:0030170">
    <property type="term" value="F:pyridoxal phosphate binding"/>
    <property type="evidence" value="ECO:0007669"/>
    <property type="project" value="InterPro"/>
</dbReference>